<sequence length="86" mass="9215">MIRLPSSFSKVSNGRSGMDSEVSPMLKNFGNGVATTCRDFESRISPRAISVASLHFLSQAQASVQQKICRPSSSDCSFTRPSATAT</sequence>
<dbReference type="EMBL" id="RRYP01029744">
    <property type="protein sequence ID" value="TNV71599.1"/>
    <property type="molecule type" value="Genomic_DNA"/>
</dbReference>
<evidence type="ECO:0000256" key="1">
    <source>
        <dbReference type="SAM" id="MobiDB-lite"/>
    </source>
</evidence>
<name>A0A8J8SUY2_HALGN</name>
<comment type="caution">
    <text evidence="2">The sequence shown here is derived from an EMBL/GenBank/DDBJ whole genome shotgun (WGS) entry which is preliminary data.</text>
</comment>
<accession>A0A8J8SUY2</accession>
<proteinExistence type="predicted"/>
<feature type="region of interest" description="Disordered" evidence="1">
    <location>
        <begin position="1"/>
        <end position="23"/>
    </location>
</feature>
<organism evidence="2 3">
    <name type="scientific">Halteria grandinella</name>
    <dbReference type="NCBI Taxonomy" id="5974"/>
    <lineage>
        <taxon>Eukaryota</taxon>
        <taxon>Sar</taxon>
        <taxon>Alveolata</taxon>
        <taxon>Ciliophora</taxon>
        <taxon>Intramacronucleata</taxon>
        <taxon>Spirotrichea</taxon>
        <taxon>Stichotrichia</taxon>
        <taxon>Sporadotrichida</taxon>
        <taxon>Halteriidae</taxon>
        <taxon>Halteria</taxon>
    </lineage>
</organism>
<evidence type="ECO:0000313" key="3">
    <source>
        <dbReference type="Proteomes" id="UP000785679"/>
    </source>
</evidence>
<protein>
    <submittedName>
        <fullName evidence="2">Uncharacterized protein</fullName>
    </submittedName>
</protein>
<keyword evidence="3" id="KW-1185">Reference proteome</keyword>
<evidence type="ECO:0000313" key="2">
    <source>
        <dbReference type="EMBL" id="TNV71599.1"/>
    </source>
</evidence>
<gene>
    <name evidence="2" type="ORF">FGO68_gene13092</name>
</gene>
<dbReference type="AlphaFoldDB" id="A0A8J8SUY2"/>
<reference evidence="2" key="1">
    <citation type="submission" date="2019-06" db="EMBL/GenBank/DDBJ databases">
        <authorList>
            <person name="Zheng W."/>
        </authorList>
    </citation>
    <scope>NUCLEOTIDE SEQUENCE</scope>
    <source>
        <strain evidence="2">QDHG01</strain>
    </source>
</reference>
<feature type="compositionally biased region" description="Polar residues" evidence="1">
    <location>
        <begin position="1"/>
        <end position="15"/>
    </location>
</feature>
<dbReference type="Proteomes" id="UP000785679">
    <property type="component" value="Unassembled WGS sequence"/>
</dbReference>